<feature type="compositionally biased region" description="Basic and acidic residues" evidence="1">
    <location>
        <begin position="1"/>
        <end position="18"/>
    </location>
</feature>
<dbReference type="EMBL" id="KL660522">
    <property type="protein sequence ID" value="KFA65980.1"/>
    <property type="molecule type" value="Genomic_DNA"/>
</dbReference>
<evidence type="ECO:0000313" key="4">
    <source>
        <dbReference type="Proteomes" id="UP000028524"/>
    </source>
</evidence>
<gene>
    <name evidence="3" type="ORF">S40285_09768</name>
</gene>
<reference evidence="3 4" key="1">
    <citation type="journal article" date="2014" name="BMC Genomics">
        <title>Comparative genome sequencing reveals chemotype-specific gene clusters in the toxigenic black mold Stachybotrys.</title>
        <authorList>
            <person name="Semeiks J."/>
            <person name="Borek D."/>
            <person name="Otwinowski Z."/>
            <person name="Grishin N.V."/>
        </authorList>
    </citation>
    <scope>NUCLEOTIDE SEQUENCE [LARGE SCALE GENOMIC DNA]</scope>
    <source>
        <strain evidence="3 4">IBT 40285</strain>
    </source>
</reference>
<feature type="domain" description="PiggyBac transposable element-derived protein" evidence="2">
    <location>
        <begin position="7"/>
        <end position="122"/>
    </location>
</feature>
<dbReference type="OrthoDB" id="5096864at2759"/>
<name>A0A084QPU5_STAC4</name>
<sequence length="123" mass="14113">MDRHPEKQLPDYWKEPKDGGNASPHRISRYMSYNRFILLKRRLRIHDPDSIDMDIPGPYNKVNEWANVMMEATLNIVIIGSIIGIDEAMQGFQGNSSQIVTIKTKPTPTGLKIWFLAVKGYIL</sequence>
<dbReference type="Proteomes" id="UP000028524">
    <property type="component" value="Unassembled WGS sequence"/>
</dbReference>
<proteinExistence type="predicted"/>
<dbReference type="HOGENOM" id="CLU_2016717_0_0_1"/>
<dbReference type="Pfam" id="PF13843">
    <property type="entry name" value="DDE_Tnp_1_7"/>
    <property type="match status" value="1"/>
</dbReference>
<evidence type="ECO:0000256" key="1">
    <source>
        <dbReference type="SAM" id="MobiDB-lite"/>
    </source>
</evidence>
<dbReference type="PANTHER" id="PTHR46599:SF3">
    <property type="entry name" value="PIGGYBAC TRANSPOSABLE ELEMENT-DERIVED PROTEIN 4"/>
    <property type="match status" value="1"/>
</dbReference>
<keyword evidence="4" id="KW-1185">Reference proteome</keyword>
<evidence type="ECO:0000259" key="2">
    <source>
        <dbReference type="Pfam" id="PF13843"/>
    </source>
</evidence>
<dbReference type="InterPro" id="IPR029526">
    <property type="entry name" value="PGBD"/>
</dbReference>
<dbReference type="InParanoid" id="A0A084QPU5"/>
<evidence type="ECO:0000313" key="3">
    <source>
        <dbReference type="EMBL" id="KFA65980.1"/>
    </source>
</evidence>
<feature type="region of interest" description="Disordered" evidence="1">
    <location>
        <begin position="1"/>
        <end position="26"/>
    </location>
</feature>
<accession>A0A084QPU5</accession>
<protein>
    <recommendedName>
        <fullName evidence="2">PiggyBac transposable element-derived protein domain-containing protein</fullName>
    </recommendedName>
</protein>
<dbReference type="PANTHER" id="PTHR46599">
    <property type="entry name" value="PIGGYBAC TRANSPOSABLE ELEMENT-DERIVED PROTEIN 4"/>
    <property type="match status" value="1"/>
</dbReference>
<dbReference type="AlphaFoldDB" id="A0A084QPU5"/>
<organism evidence="3 4">
    <name type="scientific">Stachybotrys chlorohalonatus (strain IBT 40285)</name>
    <dbReference type="NCBI Taxonomy" id="1283841"/>
    <lineage>
        <taxon>Eukaryota</taxon>
        <taxon>Fungi</taxon>
        <taxon>Dikarya</taxon>
        <taxon>Ascomycota</taxon>
        <taxon>Pezizomycotina</taxon>
        <taxon>Sordariomycetes</taxon>
        <taxon>Hypocreomycetidae</taxon>
        <taxon>Hypocreales</taxon>
        <taxon>Stachybotryaceae</taxon>
        <taxon>Stachybotrys</taxon>
    </lineage>
</organism>
<dbReference type="STRING" id="1283841.A0A084QPU5"/>